<keyword evidence="5" id="KW-1185">Reference proteome</keyword>
<keyword evidence="1" id="KW-0732">Signal</keyword>
<name>A0A075V9Q2_9PSEU</name>
<accession>A0A075V9Q2</accession>
<dbReference type="Pfam" id="PF00583">
    <property type="entry name" value="Acetyltransf_1"/>
    <property type="match status" value="1"/>
</dbReference>
<dbReference type="PROSITE" id="PS51186">
    <property type="entry name" value="GNAT"/>
    <property type="match status" value="1"/>
</dbReference>
<evidence type="ECO:0000256" key="2">
    <source>
        <dbReference type="RuleBase" id="RU362119"/>
    </source>
</evidence>
<organism evidence="4 5">
    <name type="scientific">Amycolatopsis japonica</name>
    <dbReference type="NCBI Taxonomy" id="208439"/>
    <lineage>
        <taxon>Bacteria</taxon>
        <taxon>Bacillati</taxon>
        <taxon>Actinomycetota</taxon>
        <taxon>Actinomycetes</taxon>
        <taxon>Pseudonocardiales</taxon>
        <taxon>Pseudonocardiaceae</taxon>
        <taxon>Amycolatopsis</taxon>
        <taxon>Amycolatopsis japonica group</taxon>
    </lineage>
</organism>
<protein>
    <submittedName>
        <fullName evidence="4">5prime nucleotidase</fullName>
    </submittedName>
</protein>
<evidence type="ECO:0000259" key="3">
    <source>
        <dbReference type="PROSITE" id="PS51186"/>
    </source>
</evidence>
<dbReference type="Pfam" id="PF00149">
    <property type="entry name" value="Metallophos"/>
    <property type="match status" value="1"/>
</dbReference>
<dbReference type="eggNOG" id="COG0737">
    <property type="taxonomic scope" value="Bacteria"/>
</dbReference>
<proteinExistence type="inferred from homology"/>
<gene>
    <name evidence="4" type="ORF">AJAP_41355</name>
</gene>
<keyword evidence="2" id="KW-0378">Hydrolase</keyword>
<dbReference type="STRING" id="208439.AJAP_41355"/>
<dbReference type="SUPFAM" id="SSF55816">
    <property type="entry name" value="5'-nucleotidase (syn. UDP-sugar hydrolase), C-terminal domain"/>
    <property type="match status" value="1"/>
</dbReference>
<dbReference type="GO" id="GO:0008768">
    <property type="term" value="F:UDP-sugar diphosphatase activity"/>
    <property type="evidence" value="ECO:0007669"/>
    <property type="project" value="TreeGrafter"/>
</dbReference>
<dbReference type="GO" id="GO:0030288">
    <property type="term" value="C:outer membrane-bounded periplasmic space"/>
    <property type="evidence" value="ECO:0007669"/>
    <property type="project" value="TreeGrafter"/>
</dbReference>
<reference evidence="4 5" key="1">
    <citation type="journal article" date="2014" name="J. Biotechnol.">
        <title>Complete genome sequence of the actinobacterium Amycolatopsis japonica MG417-CF17(T) (=DSM 44213T) producing (S,S)-N,N'-ethylenediaminedisuccinic acid.</title>
        <authorList>
            <person name="Stegmann E."/>
            <person name="Albersmeier A."/>
            <person name="Spohn M."/>
            <person name="Gert H."/>
            <person name="Weber T."/>
            <person name="Wohlleben W."/>
            <person name="Kalinowski J."/>
            <person name="Ruckert C."/>
        </authorList>
    </citation>
    <scope>NUCLEOTIDE SEQUENCE [LARGE SCALE GENOMIC DNA]</scope>
    <source>
        <strain evidence="5">MG417-CF17 (DSM 44213)</strain>
    </source>
</reference>
<dbReference type="KEGG" id="aja:AJAP_41355"/>
<evidence type="ECO:0000313" key="4">
    <source>
        <dbReference type="EMBL" id="AIG81046.1"/>
    </source>
</evidence>
<comment type="similarity">
    <text evidence="2">Belongs to the 5'-nucleotidase family.</text>
</comment>
<dbReference type="SUPFAM" id="SSF56300">
    <property type="entry name" value="Metallo-dependent phosphatases"/>
    <property type="match status" value="1"/>
</dbReference>
<dbReference type="PANTHER" id="PTHR11575:SF24">
    <property type="entry name" value="5'-NUCLEOTIDASE"/>
    <property type="match status" value="1"/>
</dbReference>
<dbReference type="InterPro" id="IPR016181">
    <property type="entry name" value="Acyl_CoA_acyltransferase"/>
</dbReference>
<dbReference type="PRINTS" id="PR01607">
    <property type="entry name" value="APYRASEFAMLY"/>
</dbReference>
<dbReference type="InterPro" id="IPR006179">
    <property type="entry name" value="5_nucleotidase/apyrase"/>
</dbReference>
<dbReference type="InterPro" id="IPR008334">
    <property type="entry name" value="5'-Nucleotdase_C"/>
</dbReference>
<dbReference type="InterPro" id="IPR000182">
    <property type="entry name" value="GNAT_dom"/>
</dbReference>
<dbReference type="InterPro" id="IPR004843">
    <property type="entry name" value="Calcineurin-like_PHP"/>
</dbReference>
<keyword evidence="2" id="KW-0547">Nucleotide-binding</keyword>
<dbReference type="EMBL" id="CP008953">
    <property type="protein sequence ID" value="AIG81046.1"/>
    <property type="molecule type" value="Genomic_DNA"/>
</dbReference>
<dbReference type="RefSeq" id="WP_158509821.1">
    <property type="nucleotide sequence ID" value="NZ_CP008953.1"/>
</dbReference>
<dbReference type="Proteomes" id="UP000028492">
    <property type="component" value="Chromosome"/>
</dbReference>
<dbReference type="GO" id="GO:0000166">
    <property type="term" value="F:nucleotide binding"/>
    <property type="evidence" value="ECO:0007669"/>
    <property type="project" value="UniProtKB-KW"/>
</dbReference>
<dbReference type="PANTHER" id="PTHR11575">
    <property type="entry name" value="5'-NUCLEOTIDASE-RELATED"/>
    <property type="match status" value="1"/>
</dbReference>
<dbReference type="InterPro" id="IPR029052">
    <property type="entry name" value="Metallo-depent_PP-like"/>
</dbReference>
<dbReference type="eggNOG" id="COG0456">
    <property type="taxonomic scope" value="Bacteria"/>
</dbReference>
<dbReference type="Gene3D" id="3.90.780.10">
    <property type="entry name" value="5'-Nucleotidase, C-terminal domain"/>
    <property type="match status" value="1"/>
</dbReference>
<dbReference type="CDD" id="cd04301">
    <property type="entry name" value="NAT_SF"/>
    <property type="match status" value="1"/>
</dbReference>
<dbReference type="Pfam" id="PF02872">
    <property type="entry name" value="5_nucleotid_C"/>
    <property type="match status" value="1"/>
</dbReference>
<dbReference type="AlphaFoldDB" id="A0A075V9Q2"/>
<dbReference type="Gene3D" id="3.60.21.10">
    <property type="match status" value="1"/>
</dbReference>
<dbReference type="Gene3D" id="3.40.630.30">
    <property type="match status" value="1"/>
</dbReference>
<dbReference type="GO" id="GO:0016747">
    <property type="term" value="F:acyltransferase activity, transferring groups other than amino-acyl groups"/>
    <property type="evidence" value="ECO:0007669"/>
    <property type="project" value="InterPro"/>
</dbReference>
<dbReference type="SUPFAM" id="SSF55729">
    <property type="entry name" value="Acyl-CoA N-acyltransferases (Nat)"/>
    <property type="match status" value="1"/>
</dbReference>
<dbReference type="HOGENOM" id="CLU_005854_5_2_11"/>
<sequence length="688" mass="72218">MLLVRRLVPSDLDVFREVRLRALTDTPENYGSIAAAESAQSDEEWLAKLAGDVWFAAFDDGRPVGLVAGRARDDGWILYSMWVAPEARGRGLGTRKLTRHVTVAYRPPFSSGEGQTRKADSSAVRPTMKISTRLAVVAGAALTALAAVAAPASAASATTDVRLITFNDLHGNLEPPSGSSGRVTLPDGKTVNAGGAAYLATHLKKLRGEARNSVVLSAGDSIGASPVISALFHDEPTVELLNRLGVEASVVGNHEFDEGLKELRRMQHGGCHPTDGCQFRESFKGANFPFLGSNVYYENGVPALLPFSIEVSGGVPIGVIGATLKDLPQVVTPEAIKGLKFGEEVQAIDRTAKLLDFFGVKAQVVLLHQGDNSETAGPDECKVKPGAATAIAQKVTSKVDAIFTGHSHQQYNCVINDPEGAPRPVIQGASFGRLLSVVDLKIDRRTRDVVRGETKAHNQIVTRDVTPDADVVKLIDEAKTKAAPIANKAVGTITADLVAKGAASGESPLGDVIADAQLEATKSNGAQIAMTNPGGIRTDFTYASSPAGEGDGVVTYGEAFAVQPFANIMQTITLTGANLKNVLEQQWQANGVVRTLQISKSLKYSYSASAAQGSRVSNLTLDGAPIDPAASYRVSVNNFLAAGGDGFTEFTKGTGLSGGPVDLDALIAYFGAHPGIAPPPADRITVLP</sequence>
<feature type="domain" description="N-acetyltransferase" evidence="3">
    <location>
        <begin position="2"/>
        <end position="192"/>
    </location>
</feature>
<evidence type="ECO:0000313" key="5">
    <source>
        <dbReference type="Proteomes" id="UP000028492"/>
    </source>
</evidence>
<dbReference type="InterPro" id="IPR036907">
    <property type="entry name" value="5'-Nucleotdase_C_sf"/>
</dbReference>
<dbReference type="GO" id="GO:0009166">
    <property type="term" value="P:nucleotide catabolic process"/>
    <property type="evidence" value="ECO:0007669"/>
    <property type="project" value="InterPro"/>
</dbReference>
<evidence type="ECO:0000256" key="1">
    <source>
        <dbReference type="ARBA" id="ARBA00022729"/>
    </source>
</evidence>
<dbReference type="GO" id="GO:0008253">
    <property type="term" value="F:5'-nucleotidase activity"/>
    <property type="evidence" value="ECO:0007669"/>
    <property type="project" value="TreeGrafter"/>
</dbReference>